<evidence type="ECO:0000313" key="4">
    <source>
        <dbReference type="EMBL" id="GAA1252728.1"/>
    </source>
</evidence>
<dbReference type="InterPro" id="IPR026004">
    <property type="entry name" value="Septum_form"/>
</dbReference>
<dbReference type="EMBL" id="BAAALN010000019">
    <property type="protein sequence ID" value="GAA1252728.1"/>
    <property type="molecule type" value="Genomic_DNA"/>
</dbReference>
<keyword evidence="2" id="KW-1133">Transmembrane helix</keyword>
<name>A0ABN1WL00_9PSEU</name>
<keyword evidence="5" id="KW-1185">Reference proteome</keyword>
<dbReference type="Proteomes" id="UP001500653">
    <property type="component" value="Unassembled WGS sequence"/>
</dbReference>
<sequence length="380" mass="39981">MSEEPRRFHPEKPARTKSARRTRVLVAGVFAGAIAAMSLSWLLGWGFETEQERTEARAEAAAQARHQAFSSPPGTCLTWRAADAGDIRTVDCSEPHLFEVIGAVDISAEYPRGAQQPDAETWRTLTTQRCGQQAREYLDGPLDPEGKLNLGLLQPDDQQWDSGDRRLHCGLQRTAPGGSLQTLEKPAADIDQSDVWEKGTCLGIEDKSPSDPVDCTERHSYEMVAVVDLGEKFEAFPSEQDQNTFLDKRCNKLAGDYSGDADLRKQGLITAWDTLGKKSWQAGSTRVNCKVGALLEDDSGLASIRGSVSKDAASTPRPSQGSGENSGNSGSGNGDSGSDNGDSGNGNGSGNDGDSGNGGSGNAGSSGDTGSAGNGDGNGG</sequence>
<reference evidence="4 5" key="1">
    <citation type="journal article" date="2019" name="Int. J. Syst. Evol. Microbiol.">
        <title>The Global Catalogue of Microorganisms (GCM) 10K type strain sequencing project: providing services to taxonomists for standard genome sequencing and annotation.</title>
        <authorList>
            <consortium name="The Broad Institute Genomics Platform"/>
            <consortium name="The Broad Institute Genome Sequencing Center for Infectious Disease"/>
            <person name="Wu L."/>
            <person name="Ma J."/>
        </authorList>
    </citation>
    <scope>NUCLEOTIDE SEQUENCE [LARGE SCALE GENOMIC DNA]</scope>
    <source>
        <strain evidence="4 5">JCM 13023</strain>
    </source>
</reference>
<evidence type="ECO:0000259" key="3">
    <source>
        <dbReference type="Pfam" id="PF13845"/>
    </source>
</evidence>
<feature type="compositionally biased region" description="Gly residues" evidence="1">
    <location>
        <begin position="343"/>
        <end position="364"/>
    </location>
</feature>
<comment type="caution">
    <text evidence="4">The sequence shown here is derived from an EMBL/GenBank/DDBJ whole genome shotgun (WGS) entry which is preliminary data.</text>
</comment>
<feature type="domain" description="Septum formation-related" evidence="3">
    <location>
        <begin position="73"/>
        <end position="289"/>
    </location>
</feature>
<evidence type="ECO:0000256" key="2">
    <source>
        <dbReference type="SAM" id="Phobius"/>
    </source>
</evidence>
<evidence type="ECO:0000313" key="5">
    <source>
        <dbReference type="Proteomes" id="UP001500653"/>
    </source>
</evidence>
<feature type="region of interest" description="Disordered" evidence="1">
    <location>
        <begin position="306"/>
        <end position="380"/>
    </location>
</feature>
<accession>A0ABN1WL00</accession>
<dbReference type="RefSeq" id="WP_253865181.1">
    <property type="nucleotide sequence ID" value="NZ_BAAALN010000019.1"/>
</dbReference>
<dbReference type="Pfam" id="PF13845">
    <property type="entry name" value="Septum_form"/>
    <property type="match status" value="1"/>
</dbReference>
<proteinExistence type="predicted"/>
<keyword evidence="2" id="KW-0812">Transmembrane</keyword>
<organism evidence="4 5">
    <name type="scientific">Prauserella halophila</name>
    <dbReference type="NCBI Taxonomy" id="185641"/>
    <lineage>
        <taxon>Bacteria</taxon>
        <taxon>Bacillati</taxon>
        <taxon>Actinomycetota</taxon>
        <taxon>Actinomycetes</taxon>
        <taxon>Pseudonocardiales</taxon>
        <taxon>Pseudonocardiaceae</taxon>
        <taxon>Prauserella</taxon>
    </lineage>
</organism>
<keyword evidence="2" id="KW-0472">Membrane</keyword>
<protein>
    <submittedName>
        <fullName evidence="4">Septum formation family protein</fullName>
    </submittedName>
</protein>
<feature type="compositionally biased region" description="Gly residues" evidence="1">
    <location>
        <begin position="370"/>
        <end position="380"/>
    </location>
</feature>
<feature type="transmembrane region" description="Helical" evidence="2">
    <location>
        <begin position="24"/>
        <end position="47"/>
    </location>
</feature>
<gene>
    <name evidence="4" type="ORF">GCM10009676_44580</name>
</gene>
<evidence type="ECO:0000256" key="1">
    <source>
        <dbReference type="SAM" id="MobiDB-lite"/>
    </source>
</evidence>